<reference evidence="2" key="1">
    <citation type="journal article" date="2019" name="bioRxiv">
        <title>The Genome of the Zebra Mussel, Dreissena polymorpha: A Resource for Invasive Species Research.</title>
        <authorList>
            <person name="McCartney M.A."/>
            <person name="Auch B."/>
            <person name="Kono T."/>
            <person name="Mallez S."/>
            <person name="Zhang Y."/>
            <person name="Obille A."/>
            <person name="Becker A."/>
            <person name="Abrahante J.E."/>
            <person name="Garbe J."/>
            <person name="Badalamenti J.P."/>
            <person name="Herman A."/>
            <person name="Mangelson H."/>
            <person name="Liachko I."/>
            <person name="Sullivan S."/>
            <person name="Sone E.D."/>
            <person name="Koren S."/>
            <person name="Silverstein K.A.T."/>
            <person name="Beckman K.B."/>
            <person name="Gohl D.M."/>
        </authorList>
    </citation>
    <scope>NUCLEOTIDE SEQUENCE</scope>
    <source>
        <strain evidence="2">Duluth1</strain>
        <tissue evidence="2">Whole animal</tissue>
    </source>
</reference>
<reference evidence="2" key="2">
    <citation type="submission" date="2020-11" db="EMBL/GenBank/DDBJ databases">
        <authorList>
            <person name="McCartney M.A."/>
            <person name="Auch B."/>
            <person name="Kono T."/>
            <person name="Mallez S."/>
            <person name="Becker A."/>
            <person name="Gohl D.M."/>
            <person name="Silverstein K.A.T."/>
            <person name="Koren S."/>
            <person name="Bechman K.B."/>
            <person name="Herman A."/>
            <person name="Abrahante J.E."/>
            <person name="Garbe J."/>
        </authorList>
    </citation>
    <scope>NUCLEOTIDE SEQUENCE</scope>
    <source>
        <strain evidence="2">Duluth1</strain>
        <tissue evidence="2">Whole animal</tissue>
    </source>
</reference>
<accession>A0A9D4ITE5</accession>
<protein>
    <submittedName>
        <fullName evidence="2">Uncharacterized protein</fullName>
    </submittedName>
</protein>
<proteinExistence type="predicted"/>
<name>A0A9D4ITE5_DREPO</name>
<sequence length="62" mass="6654">MAWNATVGQALADFVVCVRLEALAVGETECTTREILSVMSNDPYHIDLIAKGENLTTCLPGT</sequence>
<feature type="chain" id="PRO_5038395186" evidence="1">
    <location>
        <begin position="18"/>
        <end position="62"/>
    </location>
</feature>
<dbReference type="EMBL" id="JAIWYP010000008">
    <property type="protein sequence ID" value="KAH3787476.1"/>
    <property type="molecule type" value="Genomic_DNA"/>
</dbReference>
<dbReference type="Proteomes" id="UP000828390">
    <property type="component" value="Unassembled WGS sequence"/>
</dbReference>
<keyword evidence="3" id="KW-1185">Reference proteome</keyword>
<keyword evidence="1" id="KW-0732">Signal</keyword>
<evidence type="ECO:0000313" key="3">
    <source>
        <dbReference type="Proteomes" id="UP000828390"/>
    </source>
</evidence>
<evidence type="ECO:0000313" key="2">
    <source>
        <dbReference type="EMBL" id="KAH3787476.1"/>
    </source>
</evidence>
<dbReference type="AlphaFoldDB" id="A0A9D4ITE5"/>
<evidence type="ECO:0000256" key="1">
    <source>
        <dbReference type="SAM" id="SignalP"/>
    </source>
</evidence>
<comment type="caution">
    <text evidence="2">The sequence shown here is derived from an EMBL/GenBank/DDBJ whole genome shotgun (WGS) entry which is preliminary data.</text>
</comment>
<organism evidence="2 3">
    <name type="scientific">Dreissena polymorpha</name>
    <name type="common">Zebra mussel</name>
    <name type="synonym">Mytilus polymorpha</name>
    <dbReference type="NCBI Taxonomy" id="45954"/>
    <lineage>
        <taxon>Eukaryota</taxon>
        <taxon>Metazoa</taxon>
        <taxon>Spiralia</taxon>
        <taxon>Lophotrochozoa</taxon>
        <taxon>Mollusca</taxon>
        <taxon>Bivalvia</taxon>
        <taxon>Autobranchia</taxon>
        <taxon>Heteroconchia</taxon>
        <taxon>Euheterodonta</taxon>
        <taxon>Imparidentia</taxon>
        <taxon>Neoheterodontei</taxon>
        <taxon>Myida</taxon>
        <taxon>Dreissenoidea</taxon>
        <taxon>Dreissenidae</taxon>
        <taxon>Dreissena</taxon>
    </lineage>
</organism>
<feature type="signal peptide" evidence="1">
    <location>
        <begin position="1"/>
        <end position="17"/>
    </location>
</feature>
<gene>
    <name evidence="2" type="ORF">DPMN_165600</name>
</gene>